<sequence length="995" mass="116054">MPSISYNCDMEGKGKTTILSFPGRSKMASEFNYGPESRRPLNGAGVLRISQSAKIKIGTWNVTSMYQQGKMENTLQEMTRTNTSILGISEMRWSGSGKQIEENHIIYYAGENSRQHKNGVGIILTKEIDRSVKTFTPISDRIILIQIEAKPVNLNIFQIYAPTTQHTEEEIEDFYRDLEYAMKKMKSHDMTIVMGDLNAKVGEEKYENITGYFGLGRRNDRGTRFLEFCEEHKLCIMNTFFKLPKRRLYTWISPADSPQHPIRNQIDYITINQRYKNAITSVKTLPGADVPSNHVLLVCEMKLKFKKLKESKMNKKICGEKIIQMKEELQPILEGKCVEYHSESKDLSIDEKWNNFKEMIHENLLKNISKSVIKNKPWITDEILKLMDTRRSFKHQNQQKYKEINKEIKELIRKAKQDWLEGECKEVEEFERKHDSFNLYKKIKELSGLTKKNSNNNLMDNDGHLIIDTDEKMEVWRQYIEELFDDDRPNLMETDAQSGPEITIEEIKNAIKTSKNRKSTGPDNIPTEVFKVFGENGLFVIKELFNEIYDTGKMPIEWLKSVFVAIPKKTYPKTCKDYRTISLMCHLLKVFLKIIQQRTYVKIEQNISDNQFGFRMGLGTREALFSIQTLIQKHRDNNNDAYICFIDFEKAFDRIKHDKMIDILEDIGLNEKDIRIIKNLYWNQSACVRIEGNVTESVNIKRGTRQGCVLSPQFFNIYSEYIFKEALHSINSGIKVGDVTINNIRYADDTVLLANTMEELQNLLNEVTEVCDKYGLRLNTAKTKFMIVSKNKSRCTTTPLKAYGVNLEKTSSINYLGSFIHEDWDPQREIKIRIEKARSAFLKFKNLLCGHEIKLQLKIRMLRCYVFSVLLYGVESWTLTDTILKKIEAFEMWTYRRILKIKWTDKITNEEVLRRLNKEREIIFTIKKRKLEFFGHIMRNPIKYKVPVSIIRGDVNGRRTQGRPELYGCTILHNGSIDLLNHFTKLLGTGVSLPT</sequence>
<dbReference type="Gene3D" id="3.30.70.270">
    <property type="match status" value="1"/>
</dbReference>
<dbReference type="PANTHER" id="PTHR47027:SF8">
    <property type="entry name" value="RIBONUCLEASE H"/>
    <property type="match status" value="1"/>
</dbReference>
<dbReference type="InterPro" id="IPR000477">
    <property type="entry name" value="RT_dom"/>
</dbReference>
<organism evidence="2">
    <name type="scientific">Cacopsylla melanoneura</name>
    <dbReference type="NCBI Taxonomy" id="428564"/>
    <lineage>
        <taxon>Eukaryota</taxon>
        <taxon>Metazoa</taxon>
        <taxon>Ecdysozoa</taxon>
        <taxon>Arthropoda</taxon>
        <taxon>Hexapoda</taxon>
        <taxon>Insecta</taxon>
        <taxon>Pterygota</taxon>
        <taxon>Neoptera</taxon>
        <taxon>Paraneoptera</taxon>
        <taxon>Hemiptera</taxon>
        <taxon>Sternorrhyncha</taxon>
        <taxon>Psylloidea</taxon>
        <taxon>Psyllidae</taxon>
        <taxon>Psyllinae</taxon>
        <taxon>Cacopsylla</taxon>
    </lineage>
</organism>
<protein>
    <submittedName>
        <fullName evidence="2">Craniofacial development protein 2</fullName>
    </submittedName>
</protein>
<dbReference type="EMBL" id="HBUF01345981">
    <property type="protein sequence ID" value="CAG6709345.1"/>
    <property type="molecule type" value="Transcribed_RNA"/>
</dbReference>
<evidence type="ECO:0000259" key="1">
    <source>
        <dbReference type="PROSITE" id="PS50878"/>
    </source>
</evidence>
<dbReference type="InterPro" id="IPR043128">
    <property type="entry name" value="Rev_trsase/Diguanyl_cyclase"/>
</dbReference>
<dbReference type="PANTHER" id="PTHR47027">
    <property type="entry name" value="REVERSE TRANSCRIPTASE DOMAIN-CONTAINING PROTEIN"/>
    <property type="match status" value="1"/>
</dbReference>
<dbReference type="EMBL" id="HBUF01345977">
    <property type="protein sequence ID" value="CAG6709341.1"/>
    <property type="molecule type" value="Transcribed_RNA"/>
</dbReference>
<dbReference type="CDD" id="cd09076">
    <property type="entry name" value="L1-EN"/>
    <property type="match status" value="1"/>
</dbReference>
<dbReference type="SUPFAM" id="SSF56219">
    <property type="entry name" value="DNase I-like"/>
    <property type="match status" value="1"/>
</dbReference>
<dbReference type="GO" id="GO:0003824">
    <property type="term" value="F:catalytic activity"/>
    <property type="evidence" value="ECO:0007669"/>
    <property type="project" value="InterPro"/>
</dbReference>
<dbReference type="InterPro" id="IPR005135">
    <property type="entry name" value="Endo/exonuclease/phosphatase"/>
</dbReference>
<dbReference type="CDD" id="cd01650">
    <property type="entry name" value="RT_nLTR_like"/>
    <property type="match status" value="1"/>
</dbReference>
<dbReference type="SUPFAM" id="SSF56672">
    <property type="entry name" value="DNA/RNA polymerases"/>
    <property type="match status" value="1"/>
</dbReference>
<proteinExistence type="predicted"/>
<dbReference type="Gene3D" id="3.60.10.10">
    <property type="entry name" value="Endonuclease/exonuclease/phosphatase"/>
    <property type="match status" value="1"/>
</dbReference>
<evidence type="ECO:0000313" key="2">
    <source>
        <dbReference type="EMBL" id="CAG6709341.1"/>
    </source>
</evidence>
<dbReference type="Pfam" id="PF00078">
    <property type="entry name" value="RVT_1"/>
    <property type="match status" value="1"/>
</dbReference>
<accession>A0A8D8ULG1</accession>
<dbReference type="InterPro" id="IPR043502">
    <property type="entry name" value="DNA/RNA_pol_sf"/>
</dbReference>
<reference evidence="2" key="1">
    <citation type="submission" date="2021-05" db="EMBL/GenBank/DDBJ databases">
        <authorList>
            <person name="Alioto T."/>
            <person name="Alioto T."/>
            <person name="Gomez Garrido J."/>
        </authorList>
    </citation>
    <scope>NUCLEOTIDE SEQUENCE</scope>
</reference>
<name>A0A8D8ULG1_9HEMI</name>
<dbReference type="AlphaFoldDB" id="A0A8D8ULG1"/>
<dbReference type="PROSITE" id="PS50878">
    <property type="entry name" value="RT_POL"/>
    <property type="match status" value="1"/>
</dbReference>
<dbReference type="InterPro" id="IPR036691">
    <property type="entry name" value="Endo/exonu/phosph_ase_sf"/>
</dbReference>
<feature type="domain" description="Reverse transcriptase" evidence="1">
    <location>
        <begin position="547"/>
        <end position="807"/>
    </location>
</feature>
<dbReference type="GO" id="GO:0071897">
    <property type="term" value="P:DNA biosynthetic process"/>
    <property type="evidence" value="ECO:0007669"/>
    <property type="project" value="UniProtKB-ARBA"/>
</dbReference>
<dbReference type="Pfam" id="PF03372">
    <property type="entry name" value="Exo_endo_phos"/>
    <property type="match status" value="1"/>
</dbReference>